<accession>A0ABQ8U8H3</accession>
<dbReference type="EMBL" id="JAPMOS010000203">
    <property type="protein sequence ID" value="KAJ4453902.1"/>
    <property type="molecule type" value="Genomic_DNA"/>
</dbReference>
<comment type="similarity">
    <text evidence="3">Belongs to the WD repeat PROPPIN family.</text>
</comment>
<gene>
    <name evidence="5" type="ORF">PAPYR_11506</name>
</gene>
<keyword evidence="2" id="KW-0677">Repeat</keyword>
<reference evidence="5" key="1">
    <citation type="journal article" date="2022" name="bioRxiv">
        <title>Genomics of Preaxostyla Flagellates Illuminates Evolutionary Transitions and the Path Towards Mitochondrial Loss.</title>
        <authorList>
            <person name="Novak L.V.F."/>
            <person name="Treitli S.C."/>
            <person name="Pyrih J."/>
            <person name="Halakuc P."/>
            <person name="Pipaliya S.V."/>
            <person name="Vacek V."/>
            <person name="Brzon O."/>
            <person name="Soukal P."/>
            <person name="Eme L."/>
            <person name="Dacks J.B."/>
            <person name="Karnkowska A."/>
            <person name="Elias M."/>
            <person name="Hampl V."/>
        </authorList>
    </citation>
    <scope>NUCLEOTIDE SEQUENCE</scope>
    <source>
        <strain evidence="5">RCP-MX</strain>
    </source>
</reference>
<feature type="region of interest" description="Disordered" evidence="4">
    <location>
        <begin position="362"/>
        <end position="413"/>
    </location>
</feature>
<comment type="caution">
    <text evidence="5">The sequence shown here is derived from an EMBL/GenBank/DDBJ whole genome shotgun (WGS) entry which is preliminary data.</text>
</comment>
<dbReference type="PANTHER" id="PTHR11227">
    <property type="entry name" value="WD-REPEAT PROTEIN INTERACTING WITH PHOSPHOINOSIDES WIPI -RELATED"/>
    <property type="match status" value="1"/>
</dbReference>
<evidence type="ECO:0000313" key="5">
    <source>
        <dbReference type="EMBL" id="KAJ4453902.1"/>
    </source>
</evidence>
<dbReference type="Gene3D" id="2.130.10.10">
    <property type="entry name" value="YVTN repeat-like/Quinoprotein amine dehydrogenase"/>
    <property type="match status" value="1"/>
</dbReference>
<dbReference type="InterPro" id="IPR048720">
    <property type="entry name" value="PROPPIN"/>
</dbReference>
<dbReference type="Pfam" id="PF21032">
    <property type="entry name" value="PROPPIN"/>
    <property type="match status" value="1"/>
</dbReference>
<evidence type="ECO:0000256" key="1">
    <source>
        <dbReference type="ARBA" id="ARBA00022574"/>
    </source>
</evidence>
<evidence type="ECO:0000256" key="2">
    <source>
        <dbReference type="ARBA" id="ARBA00022737"/>
    </source>
</evidence>
<evidence type="ECO:0000256" key="4">
    <source>
        <dbReference type="SAM" id="MobiDB-lite"/>
    </source>
</evidence>
<keyword evidence="6" id="KW-1185">Reference proteome</keyword>
<dbReference type="InterPro" id="IPR036322">
    <property type="entry name" value="WD40_repeat_dom_sf"/>
</dbReference>
<organism evidence="5 6">
    <name type="scientific">Paratrimastix pyriformis</name>
    <dbReference type="NCBI Taxonomy" id="342808"/>
    <lineage>
        <taxon>Eukaryota</taxon>
        <taxon>Metamonada</taxon>
        <taxon>Preaxostyla</taxon>
        <taxon>Paratrimastigidae</taxon>
        <taxon>Paratrimastix</taxon>
    </lineage>
</organism>
<protein>
    <submittedName>
        <fullName evidence="5">Autophagy-related protein 18d</fullName>
    </submittedName>
</protein>
<feature type="compositionally biased region" description="Low complexity" evidence="4">
    <location>
        <begin position="400"/>
        <end position="413"/>
    </location>
</feature>
<evidence type="ECO:0000313" key="6">
    <source>
        <dbReference type="Proteomes" id="UP001141327"/>
    </source>
</evidence>
<feature type="compositionally biased region" description="Pro residues" evidence="4">
    <location>
        <begin position="370"/>
        <end position="382"/>
    </location>
</feature>
<dbReference type="SUPFAM" id="SSF50978">
    <property type="entry name" value="WD40 repeat-like"/>
    <property type="match status" value="1"/>
</dbReference>
<keyword evidence="1" id="KW-0853">WD repeat</keyword>
<proteinExistence type="inferred from homology"/>
<name>A0ABQ8U8H3_9EUKA</name>
<evidence type="ECO:0000256" key="3">
    <source>
        <dbReference type="ARBA" id="ARBA00025740"/>
    </source>
</evidence>
<dbReference type="Proteomes" id="UP001141327">
    <property type="component" value="Unassembled WGS sequence"/>
</dbReference>
<sequence length="413" mass="44725">MNLHLGQGDTGEITFLGFNQDQTRLAVGTRTGFRVFSTNNLMLSFLREFGAPISLVEMLFCTNVLAFVGSGPDPFFPSKVVIWEDSQGSLIGEVNFKSPVCGIRLRRDRLVVILERSIVVYALEQLRLLDKIATSPNPAGVCAVCPMSPKFRLACPGEQVGEVLVKLFDLDRTHHIQAHEHPITAMAMNIAGTRLATASEKGTLIRIFSVETGEKVLEVRRGKDPSNIDGLCFSSDSRWLAVSSTRVRQAGRFRNFRVFFTTHPCSDIILLSFLSPVIPYFGGSWSFAQFHIPGADRSPHPIRSICAFTPANELIVATSEGMFYKCRFQEGAPGPCQVLQESRFLDLLPADTPRTILAPASTMSAAQPTAPTPATPPPPPSGGAPSLPEGAAAVPVAMESPASTTSPATQPTR</sequence>
<dbReference type="InterPro" id="IPR015943">
    <property type="entry name" value="WD40/YVTN_repeat-like_dom_sf"/>
</dbReference>
<feature type="compositionally biased region" description="Low complexity" evidence="4">
    <location>
        <begin position="383"/>
        <end position="393"/>
    </location>
</feature>